<feature type="compositionally biased region" description="Basic residues" evidence="1">
    <location>
        <begin position="23"/>
        <end position="33"/>
    </location>
</feature>
<dbReference type="EMBL" id="RCMG01001432">
    <property type="protein sequence ID" value="KAG2827506.1"/>
    <property type="molecule type" value="Genomic_DNA"/>
</dbReference>
<gene>
    <name evidence="7" type="ORF">JG687_00017008</name>
    <name evidence="8" type="ORF">PC110_g19395</name>
    <name evidence="2" type="ORF">PC113_g21613</name>
    <name evidence="3" type="ORF">PC115_g21717</name>
    <name evidence="4" type="ORF">PC117_g24002</name>
    <name evidence="5" type="ORF">PC118_g21458</name>
    <name evidence="6" type="ORF">PC129_g21143</name>
</gene>
<dbReference type="Proteomes" id="UP000735874">
    <property type="component" value="Unassembled WGS sequence"/>
</dbReference>
<reference evidence="2" key="2">
    <citation type="submission" date="2018-10" db="EMBL/GenBank/DDBJ databases">
        <title>Effector identification in a new, highly contiguous assembly of the strawberry crown rot pathogen Phytophthora cactorum.</title>
        <authorList>
            <person name="Armitage A.D."/>
            <person name="Nellist C.F."/>
            <person name="Bates H."/>
            <person name="Vickerstaff R.J."/>
            <person name="Harrison R.J."/>
        </authorList>
    </citation>
    <scope>NUCLEOTIDE SEQUENCE</scope>
    <source>
        <strain evidence="2">15-7</strain>
        <strain evidence="3">4032</strain>
        <strain evidence="4">4040</strain>
        <strain evidence="5">P415</strain>
        <strain evidence="6">P421</strain>
    </source>
</reference>
<proteinExistence type="predicted"/>
<evidence type="ECO:0000256" key="1">
    <source>
        <dbReference type="SAM" id="MobiDB-lite"/>
    </source>
</evidence>
<feature type="region of interest" description="Disordered" evidence="1">
    <location>
        <begin position="23"/>
        <end position="54"/>
    </location>
</feature>
<dbReference type="EMBL" id="RCMV01001631">
    <property type="protein sequence ID" value="KAG3207820.1"/>
    <property type="molecule type" value="Genomic_DNA"/>
</dbReference>
<dbReference type="EMBL" id="RCMI01001597">
    <property type="protein sequence ID" value="KAG2883148.1"/>
    <property type="molecule type" value="Genomic_DNA"/>
</dbReference>
<dbReference type="Proteomes" id="UP000736787">
    <property type="component" value="Unassembled WGS sequence"/>
</dbReference>
<protein>
    <submittedName>
        <fullName evidence="8">Uncharacterized protein</fullName>
    </submittedName>
</protein>
<dbReference type="EMBL" id="MJFZ01000924">
    <property type="protein sequence ID" value="RAW24171.1"/>
    <property type="molecule type" value="Genomic_DNA"/>
</dbReference>
<reference evidence="7" key="3">
    <citation type="submission" date="2021-01" db="EMBL/GenBank/DDBJ databases">
        <title>Phytophthora aleatoria, a newly-described species from Pinus radiata is distinct from Phytophthora cactorum isolates based on comparative genomics.</title>
        <authorList>
            <person name="Mcdougal R."/>
            <person name="Panda P."/>
            <person name="Williams N."/>
            <person name="Studholme D.J."/>
        </authorList>
    </citation>
    <scope>NUCLEOTIDE SEQUENCE</scope>
    <source>
        <strain evidence="7">NZFS 3830</strain>
    </source>
</reference>
<dbReference type="Proteomes" id="UP000760860">
    <property type="component" value="Unassembled WGS sequence"/>
</dbReference>
<sequence length="54" mass="6165">MRLFQISSGSRDEAAFFSVKGAKTRGRPKIRKKQVQDAKRQTVGEARNEARQLM</sequence>
<dbReference type="Proteomes" id="UP000774804">
    <property type="component" value="Unassembled WGS sequence"/>
</dbReference>
<evidence type="ECO:0000313" key="2">
    <source>
        <dbReference type="EMBL" id="KAG2827506.1"/>
    </source>
</evidence>
<evidence type="ECO:0000313" key="9">
    <source>
        <dbReference type="Proteomes" id="UP000251314"/>
    </source>
</evidence>
<evidence type="ECO:0000313" key="6">
    <source>
        <dbReference type="EMBL" id="KAG3207820.1"/>
    </source>
</evidence>
<feature type="compositionally biased region" description="Basic and acidic residues" evidence="1">
    <location>
        <begin position="34"/>
        <end position="54"/>
    </location>
</feature>
<evidence type="ECO:0000313" key="3">
    <source>
        <dbReference type="EMBL" id="KAG2883148.1"/>
    </source>
</evidence>
<dbReference type="EMBL" id="JAENGZ010001853">
    <property type="protein sequence ID" value="KAG6945934.1"/>
    <property type="molecule type" value="Genomic_DNA"/>
</dbReference>
<evidence type="ECO:0000313" key="7">
    <source>
        <dbReference type="EMBL" id="KAG6945934.1"/>
    </source>
</evidence>
<name>A0A329RII7_9STRA</name>
<comment type="caution">
    <text evidence="8">The sequence shown here is derived from an EMBL/GenBank/DDBJ whole genome shotgun (WGS) entry which is preliminary data.</text>
</comment>
<dbReference type="VEuPathDB" id="FungiDB:PC110_g19395"/>
<dbReference type="Proteomes" id="UP000697107">
    <property type="component" value="Unassembled WGS sequence"/>
</dbReference>
<dbReference type="OrthoDB" id="10280203at2759"/>
<dbReference type="EMBL" id="RCMK01001533">
    <property type="protein sequence ID" value="KAG2892531.1"/>
    <property type="molecule type" value="Genomic_DNA"/>
</dbReference>
<keyword evidence="9" id="KW-1185">Reference proteome</keyword>
<dbReference type="Proteomes" id="UP000251314">
    <property type="component" value="Unassembled WGS sequence"/>
</dbReference>
<evidence type="ECO:0000313" key="5">
    <source>
        <dbReference type="EMBL" id="KAG2962367.1"/>
    </source>
</evidence>
<organism evidence="8 9">
    <name type="scientific">Phytophthora cactorum</name>
    <dbReference type="NCBI Taxonomy" id="29920"/>
    <lineage>
        <taxon>Eukaryota</taxon>
        <taxon>Sar</taxon>
        <taxon>Stramenopiles</taxon>
        <taxon>Oomycota</taxon>
        <taxon>Peronosporomycetes</taxon>
        <taxon>Peronosporales</taxon>
        <taxon>Peronosporaceae</taxon>
        <taxon>Phytophthora</taxon>
    </lineage>
</organism>
<dbReference type="Proteomes" id="UP000688947">
    <property type="component" value="Unassembled WGS sequence"/>
</dbReference>
<evidence type="ECO:0000313" key="8">
    <source>
        <dbReference type="EMBL" id="RAW24171.1"/>
    </source>
</evidence>
<dbReference type="EMBL" id="RCML01001469">
    <property type="protein sequence ID" value="KAG2962367.1"/>
    <property type="molecule type" value="Genomic_DNA"/>
</dbReference>
<dbReference type="AlphaFoldDB" id="A0A329RII7"/>
<reference evidence="8 9" key="1">
    <citation type="submission" date="2018-01" db="EMBL/GenBank/DDBJ databases">
        <title>Draft genome of the strawberry crown rot pathogen Phytophthora cactorum.</title>
        <authorList>
            <person name="Armitage A.D."/>
            <person name="Lysoe E."/>
            <person name="Nellist C.F."/>
            <person name="Harrison R.J."/>
            <person name="Brurberg M.B."/>
        </authorList>
    </citation>
    <scope>NUCLEOTIDE SEQUENCE [LARGE SCALE GENOMIC DNA]</scope>
    <source>
        <strain evidence="8 9">10300</strain>
    </source>
</reference>
<evidence type="ECO:0000313" key="4">
    <source>
        <dbReference type="EMBL" id="KAG2892531.1"/>
    </source>
</evidence>
<accession>A0A329RII7</accession>